<name>A0ABN2WV00_9MICO</name>
<dbReference type="PANTHER" id="PTHR11085:SF10">
    <property type="entry name" value="NAD-DEPENDENT PROTEIN DEACYLASE SIRTUIN-5, MITOCHONDRIAL-RELATED"/>
    <property type="match status" value="1"/>
</dbReference>
<dbReference type="SUPFAM" id="SSF52467">
    <property type="entry name" value="DHS-like NAD/FAD-binding domain"/>
    <property type="match status" value="1"/>
</dbReference>
<proteinExistence type="predicted"/>
<protein>
    <recommendedName>
        <fullName evidence="1">protein acetyllysine N-acetyltransferase</fullName>
        <ecNumber evidence="1">2.3.1.286</ecNumber>
    </recommendedName>
</protein>
<dbReference type="PANTHER" id="PTHR11085">
    <property type="entry name" value="NAD-DEPENDENT PROTEIN DEACYLASE SIRTUIN-5, MITOCHONDRIAL-RELATED"/>
    <property type="match status" value="1"/>
</dbReference>
<gene>
    <name evidence="7" type="ORF">GCM10009823_20260</name>
</gene>
<evidence type="ECO:0000313" key="7">
    <source>
        <dbReference type="EMBL" id="GAA2098794.1"/>
    </source>
</evidence>
<evidence type="ECO:0000259" key="6">
    <source>
        <dbReference type="PROSITE" id="PS50305"/>
    </source>
</evidence>
<dbReference type="Gene3D" id="3.40.50.1220">
    <property type="entry name" value="TPP-binding domain"/>
    <property type="match status" value="1"/>
</dbReference>
<feature type="binding site" evidence="4">
    <location>
        <position position="139"/>
    </location>
    <ligand>
        <name>Zn(2+)</name>
        <dbReference type="ChEBI" id="CHEBI:29105"/>
    </ligand>
</feature>
<dbReference type="Gene3D" id="3.30.1600.10">
    <property type="entry name" value="SIR2/SIRT2 'Small Domain"/>
    <property type="match status" value="1"/>
</dbReference>
<reference evidence="7 8" key="1">
    <citation type="journal article" date="2019" name="Int. J. Syst. Evol. Microbiol.">
        <title>The Global Catalogue of Microorganisms (GCM) 10K type strain sequencing project: providing services to taxonomists for standard genome sequencing and annotation.</title>
        <authorList>
            <consortium name="The Broad Institute Genomics Platform"/>
            <consortium name="The Broad Institute Genome Sequencing Center for Infectious Disease"/>
            <person name="Wu L."/>
            <person name="Ma J."/>
        </authorList>
    </citation>
    <scope>NUCLEOTIDE SEQUENCE [LARGE SCALE GENOMIC DNA]</scope>
    <source>
        <strain evidence="7 8">JCM 15900</strain>
    </source>
</reference>
<feature type="binding site" evidence="4">
    <location>
        <position position="194"/>
    </location>
    <ligand>
        <name>Zn(2+)</name>
        <dbReference type="ChEBI" id="CHEBI:29105"/>
    </ligand>
</feature>
<dbReference type="Pfam" id="PF02146">
    <property type="entry name" value="SIR2"/>
    <property type="match status" value="1"/>
</dbReference>
<evidence type="ECO:0000256" key="1">
    <source>
        <dbReference type="ARBA" id="ARBA00012928"/>
    </source>
</evidence>
<organism evidence="7 8">
    <name type="scientific">Brevibacterium salitolerans</name>
    <dbReference type="NCBI Taxonomy" id="1403566"/>
    <lineage>
        <taxon>Bacteria</taxon>
        <taxon>Bacillati</taxon>
        <taxon>Actinomycetota</taxon>
        <taxon>Actinomycetes</taxon>
        <taxon>Micrococcales</taxon>
        <taxon>Brevibacteriaceae</taxon>
        <taxon>Brevibacterium</taxon>
    </lineage>
</organism>
<sequence>MAVIRDPLRGRVRPEAASHPDEEIIARLLRVGAEHTVALAGAGLSTDSGIPDYRGPTASPRSPMTYQAFLAGPLQRSRYWARSWVGWDRIDWARPNAGHRALAGLGLRGLLTQNVDGLDRLAGTEPVIELHGRLDRVICLDCRERYSRQWMQDELTRLNPDFLDRIQVDPHEIEAAPDGDAELEETRGFRVVDCPRCGGLLKPDLVFFGESVDRDLVARAQAMVAEARALVVLGSSLAVLSGLRFVRQAAKQGALVVIDTDGPTRGDELADMRSLSGTSEFLAAWHEAAGRPRLAHARDAGLEHDAPRTRRTSSAGLAPSDSGT</sequence>
<keyword evidence="8" id="KW-1185">Reference proteome</keyword>
<keyword evidence="3" id="KW-0520">NAD</keyword>
<feature type="binding site" evidence="4">
    <location>
        <position position="142"/>
    </location>
    <ligand>
        <name>Zn(2+)</name>
        <dbReference type="ChEBI" id="CHEBI:29105"/>
    </ligand>
</feature>
<keyword evidence="4" id="KW-0862">Zinc</keyword>
<feature type="binding site" evidence="4">
    <location>
        <position position="197"/>
    </location>
    <ligand>
        <name>Zn(2+)</name>
        <dbReference type="ChEBI" id="CHEBI:29105"/>
    </ligand>
</feature>
<keyword evidence="4" id="KW-0479">Metal-binding</keyword>
<comment type="caution">
    <text evidence="7">The sequence shown here is derived from an EMBL/GenBank/DDBJ whole genome shotgun (WGS) entry which is preliminary data.</text>
</comment>
<accession>A0ABN2WV00</accession>
<keyword evidence="2" id="KW-0808">Transferase</keyword>
<dbReference type="InterPro" id="IPR003000">
    <property type="entry name" value="Sirtuin"/>
</dbReference>
<dbReference type="PROSITE" id="PS50305">
    <property type="entry name" value="SIRTUIN"/>
    <property type="match status" value="1"/>
</dbReference>
<dbReference type="InterPro" id="IPR050134">
    <property type="entry name" value="NAD-dep_sirtuin_deacylases"/>
</dbReference>
<evidence type="ECO:0000256" key="5">
    <source>
        <dbReference type="SAM" id="MobiDB-lite"/>
    </source>
</evidence>
<evidence type="ECO:0000256" key="3">
    <source>
        <dbReference type="ARBA" id="ARBA00023027"/>
    </source>
</evidence>
<dbReference type="InterPro" id="IPR029035">
    <property type="entry name" value="DHS-like_NAD/FAD-binding_dom"/>
</dbReference>
<evidence type="ECO:0000256" key="4">
    <source>
        <dbReference type="PROSITE-ProRule" id="PRU00236"/>
    </source>
</evidence>
<dbReference type="InterPro" id="IPR026591">
    <property type="entry name" value="Sirtuin_cat_small_dom_sf"/>
</dbReference>
<feature type="domain" description="Deacetylase sirtuin-type" evidence="6">
    <location>
        <begin position="14"/>
        <end position="303"/>
    </location>
</feature>
<feature type="compositionally biased region" description="Basic and acidic residues" evidence="5">
    <location>
        <begin position="296"/>
        <end position="308"/>
    </location>
</feature>
<evidence type="ECO:0000256" key="2">
    <source>
        <dbReference type="ARBA" id="ARBA00022679"/>
    </source>
</evidence>
<evidence type="ECO:0000313" key="8">
    <source>
        <dbReference type="Proteomes" id="UP001500984"/>
    </source>
</evidence>
<dbReference type="EMBL" id="BAAAPZ010000008">
    <property type="protein sequence ID" value="GAA2098794.1"/>
    <property type="molecule type" value="Genomic_DNA"/>
</dbReference>
<feature type="active site" description="Proton acceptor" evidence="4">
    <location>
        <position position="131"/>
    </location>
</feature>
<dbReference type="InterPro" id="IPR026590">
    <property type="entry name" value="Ssirtuin_cat_dom"/>
</dbReference>
<dbReference type="RefSeq" id="WP_344337074.1">
    <property type="nucleotide sequence ID" value="NZ_BAAAPZ010000008.1"/>
</dbReference>
<dbReference type="Proteomes" id="UP001500984">
    <property type="component" value="Unassembled WGS sequence"/>
</dbReference>
<feature type="region of interest" description="Disordered" evidence="5">
    <location>
        <begin position="294"/>
        <end position="324"/>
    </location>
</feature>
<dbReference type="EC" id="2.3.1.286" evidence="1"/>